<proteinExistence type="predicted"/>
<evidence type="ECO:0000256" key="1">
    <source>
        <dbReference type="SAM" id="Phobius"/>
    </source>
</evidence>
<feature type="transmembrane region" description="Helical" evidence="1">
    <location>
        <begin position="146"/>
        <end position="167"/>
    </location>
</feature>
<protein>
    <submittedName>
        <fullName evidence="2">Uncharacterized protein</fullName>
    </submittedName>
</protein>
<name>A0A4P9VRH5_9GAMM</name>
<evidence type="ECO:0000313" key="2">
    <source>
        <dbReference type="EMBL" id="RDH46173.1"/>
    </source>
</evidence>
<organism evidence="2 3">
    <name type="scientific">Zooshikella ganghwensis</name>
    <dbReference type="NCBI Taxonomy" id="202772"/>
    <lineage>
        <taxon>Bacteria</taxon>
        <taxon>Pseudomonadati</taxon>
        <taxon>Pseudomonadota</taxon>
        <taxon>Gammaproteobacteria</taxon>
        <taxon>Oceanospirillales</taxon>
        <taxon>Zooshikellaceae</taxon>
        <taxon>Zooshikella</taxon>
    </lineage>
</organism>
<comment type="caution">
    <text evidence="2">The sequence shown here is derived from an EMBL/GenBank/DDBJ whole genome shotgun (WGS) entry which is preliminary data.</text>
</comment>
<keyword evidence="3" id="KW-1185">Reference proteome</keyword>
<dbReference type="EMBL" id="NDXW01000001">
    <property type="protein sequence ID" value="RDH46173.1"/>
    <property type="molecule type" value="Genomic_DNA"/>
</dbReference>
<feature type="transmembrane region" description="Helical" evidence="1">
    <location>
        <begin position="114"/>
        <end position="134"/>
    </location>
</feature>
<keyword evidence="1" id="KW-0812">Transmembrane</keyword>
<reference evidence="2 3" key="1">
    <citation type="submission" date="2017-04" db="EMBL/GenBank/DDBJ databases">
        <title>Draft genome sequence of Zooshikella ganghwensis VG4 isolated from Red Sea sediments.</title>
        <authorList>
            <person name="Rehman Z."/>
            <person name="Alam I."/>
            <person name="Kamau A."/>
            <person name="Bajic V."/>
            <person name="Leiknes T."/>
        </authorList>
    </citation>
    <scope>NUCLEOTIDE SEQUENCE [LARGE SCALE GENOMIC DNA]</scope>
    <source>
        <strain evidence="2 3">VG4</strain>
    </source>
</reference>
<accession>A0A4P9VRH5</accession>
<sequence length="283" mass="31957">MPLRLKCLISFIIILLTSIAWIKPIDQSTDAIVTEHLKNAAVTFAAARLLNGAISVVQGTELSIEPVGIGLTFKAGEILDPVNDMVERFSWVMLASTTSLGIQKLLIQMISAQWFNIMLSTMAALLIFAIWIPRAIPRTQLWFTKLFSLLIVVRFALTIVVLANHLLQVHFLAEQQQQATEHLQMTTQAIEDFQQQHMEASQEDKSFMDSLRDRWNQVSQQLNPSKQFEALHAKANQAIEDMMLLIASFLLQTVLLPLLFLWVLVKVSGFIMRFEALPAKTLT</sequence>
<keyword evidence="1" id="KW-1133">Transmembrane helix</keyword>
<dbReference type="Proteomes" id="UP000257039">
    <property type="component" value="Unassembled WGS sequence"/>
</dbReference>
<dbReference type="RefSeq" id="WP_094788981.1">
    <property type="nucleotide sequence ID" value="NZ_NDXW01000001.1"/>
</dbReference>
<evidence type="ECO:0000313" key="3">
    <source>
        <dbReference type="Proteomes" id="UP000257039"/>
    </source>
</evidence>
<gene>
    <name evidence="2" type="ORF">B9G39_23480</name>
</gene>
<keyword evidence="1" id="KW-0472">Membrane</keyword>
<dbReference type="AlphaFoldDB" id="A0A4P9VRH5"/>
<feature type="transmembrane region" description="Helical" evidence="1">
    <location>
        <begin position="244"/>
        <end position="265"/>
    </location>
</feature>